<feature type="domain" description="J" evidence="2">
    <location>
        <begin position="4"/>
        <end position="70"/>
    </location>
</feature>
<evidence type="ECO:0000259" key="2">
    <source>
        <dbReference type="PROSITE" id="PS50076"/>
    </source>
</evidence>
<gene>
    <name evidence="3" type="ORF">M0R45_022711</name>
</gene>
<organism evidence="3 4">
    <name type="scientific">Rubus argutus</name>
    <name type="common">Southern blackberry</name>
    <dbReference type="NCBI Taxonomy" id="59490"/>
    <lineage>
        <taxon>Eukaryota</taxon>
        <taxon>Viridiplantae</taxon>
        <taxon>Streptophyta</taxon>
        <taxon>Embryophyta</taxon>
        <taxon>Tracheophyta</taxon>
        <taxon>Spermatophyta</taxon>
        <taxon>Magnoliopsida</taxon>
        <taxon>eudicotyledons</taxon>
        <taxon>Gunneridae</taxon>
        <taxon>Pentapetalae</taxon>
        <taxon>rosids</taxon>
        <taxon>fabids</taxon>
        <taxon>Rosales</taxon>
        <taxon>Rosaceae</taxon>
        <taxon>Rosoideae</taxon>
        <taxon>Rosoideae incertae sedis</taxon>
        <taxon>Rubus</taxon>
    </lineage>
</organism>
<dbReference type="GO" id="GO:0051087">
    <property type="term" value="F:protein-folding chaperone binding"/>
    <property type="evidence" value="ECO:0007669"/>
    <property type="project" value="TreeGrafter"/>
</dbReference>
<comment type="caution">
    <text evidence="3">The sequence shown here is derived from an EMBL/GenBank/DDBJ whole genome shotgun (WGS) entry which is preliminary data.</text>
</comment>
<dbReference type="InterPro" id="IPR018253">
    <property type="entry name" value="DnaJ_domain_CS"/>
</dbReference>
<evidence type="ECO:0000313" key="4">
    <source>
        <dbReference type="Proteomes" id="UP001457282"/>
    </source>
</evidence>
<dbReference type="InterPro" id="IPR008971">
    <property type="entry name" value="HSP40/DnaJ_pept-bd"/>
</dbReference>
<dbReference type="InterPro" id="IPR036869">
    <property type="entry name" value="J_dom_sf"/>
</dbReference>
<name>A0AAW1XH74_RUBAR</name>
<protein>
    <recommendedName>
        <fullName evidence="2">J domain-containing protein</fullName>
    </recommendedName>
</protein>
<dbReference type="GO" id="GO:0006457">
    <property type="term" value="P:protein folding"/>
    <property type="evidence" value="ECO:0007669"/>
    <property type="project" value="InterPro"/>
</dbReference>
<dbReference type="InterPro" id="IPR001623">
    <property type="entry name" value="DnaJ_domain"/>
</dbReference>
<dbReference type="InterPro" id="IPR002939">
    <property type="entry name" value="DnaJ_C"/>
</dbReference>
<dbReference type="Proteomes" id="UP001457282">
    <property type="component" value="Unassembled WGS sequence"/>
</dbReference>
<sequence length="309" mass="34496">MAVDYYSVLKLSRNANPEDVKKAYKRLAMKWHPDKNPVDNKEAEAKFKQLCEAYDVLSDPQKRQIYDAYGHDGLNSGDFDVAPRSDPDDIFAEFFEEPNNNWQRAFKKTCNGAAASGRSHKSGGGKKAAAVESKLVCSLEDLYKGARRKMRISRTVPDNFGRSKTIEEILKIDIKPGWKKGTKITFPEKGNQEPGNSPADLIFVVDEKPHDVFKRDGNDLVVIKKLTLLEALTGTLSNLTTLDGRVLPIPVRDIINPGHEEVIPNEGMPISKDPTKKGNLTIKFDVVFPSKLSAEQKSDLRRVLGEADN</sequence>
<dbReference type="PRINTS" id="PR00625">
    <property type="entry name" value="JDOMAIN"/>
</dbReference>
<dbReference type="Pfam" id="PF00226">
    <property type="entry name" value="DnaJ"/>
    <property type="match status" value="1"/>
</dbReference>
<dbReference type="GO" id="GO:0051082">
    <property type="term" value="F:unfolded protein binding"/>
    <property type="evidence" value="ECO:0007669"/>
    <property type="project" value="InterPro"/>
</dbReference>
<dbReference type="FunFam" id="2.60.260.20:FF:000002">
    <property type="entry name" value="Dnaj homolog subfamily b member"/>
    <property type="match status" value="1"/>
</dbReference>
<dbReference type="PANTHER" id="PTHR24078">
    <property type="entry name" value="DNAJ HOMOLOG SUBFAMILY C MEMBER"/>
    <property type="match status" value="1"/>
</dbReference>
<dbReference type="SUPFAM" id="SSF46565">
    <property type="entry name" value="Chaperone J-domain"/>
    <property type="match status" value="1"/>
</dbReference>
<dbReference type="SUPFAM" id="SSF49493">
    <property type="entry name" value="HSP40/DnaJ peptide-binding domain"/>
    <property type="match status" value="2"/>
</dbReference>
<dbReference type="Pfam" id="PF01556">
    <property type="entry name" value="DnaJ_C"/>
    <property type="match status" value="1"/>
</dbReference>
<keyword evidence="4" id="KW-1185">Reference proteome</keyword>
<dbReference type="CDD" id="cd10747">
    <property type="entry name" value="DnaJ_C"/>
    <property type="match status" value="1"/>
</dbReference>
<dbReference type="Gene3D" id="2.60.260.20">
    <property type="entry name" value="Urease metallochaperone UreE, N-terminal domain"/>
    <property type="match status" value="2"/>
</dbReference>
<dbReference type="EMBL" id="JBEDUW010000004">
    <property type="protein sequence ID" value="KAK9935616.1"/>
    <property type="molecule type" value="Genomic_DNA"/>
</dbReference>
<proteinExistence type="predicted"/>
<dbReference type="Gene3D" id="1.10.287.110">
    <property type="entry name" value="DnaJ domain"/>
    <property type="match status" value="1"/>
</dbReference>
<dbReference type="FunFam" id="2.60.260.20:FF:000006">
    <property type="entry name" value="DnaJ subfamily B member 13"/>
    <property type="match status" value="1"/>
</dbReference>
<accession>A0AAW1XH74</accession>
<dbReference type="GO" id="GO:0005829">
    <property type="term" value="C:cytosol"/>
    <property type="evidence" value="ECO:0007669"/>
    <property type="project" value="TreeGrafter"/>
</dbReference>
<dbReference type="PROSITE" id="PS50076">
    <property type="entry name" value="DNAJ_2"/>
    <property type="match status" value="1"/>
</dbReference>
<evidence type="ECO:0000313" key="3">
    <source>
        <dbReference type="EMBL" id="KAK9935616.1"/>
    </source>
</evidence>
<keyword evidence="1" id="KW-0143">Chaperone</keyword>
<dbReference type="InterPro" id="IPR051339">
    <property type="entry name" value="DnaJ_subfamily_B"/>
</dbReference>
<evidence type="ECO:0000256" key="1">
    <source>
        <dbReference type="ARBA" id="ARBA00023186"/>
    </source>
</evidence>
<dbReference type="SMART" id="SM00271">
    <property type="entry name" value="DnaJ"/>
    <property type="match status" value="1"/>
</dbReference>
<dbReference type="AlphaFoldDB" id="A0AAW1XH74"/>
<dbReference type="PANTHER" id="PTHR24078:SF175">
    <property type="entry name" value="DNAJ HEAT SHOCK FAMILY PROTEIN"/>
    <property type="match status" value="1"/>
</dbReference>
<reference evidence="3 4" key="1">
    <citation type="journal article" date="2023" name="G3 (Bethesda)">
        <title>A chromosome-length genome assembly and annotation of blackberry (Rubus argutus, cv. 'Hillquist').</title>
        <authorList>
            <person name="Bruna T."/>
            <person name="Aryal R."/>
            <person name="Dudchenko O."/>
            <person name="Sargent D.J."/>
            <person name="Mead D."/>
            <person name="Buti M."/>
            <person name="Cavallini A."/>
            <person name="Hytonen T."/>
            <person name="Andres J."/>
            <person name="Pham M."/>
            <person name="Weisz D."/>
            <person name="Mascagni F."/>
            <person name="Usai G."/>
            <person name="Natali L."/>
            <person name="Bassil N."/>
            <person name="Fernandez G.E."/>
            <person name="Lomsadze A."/>
            <person name="Armour M."/>
            <person name="Olukolu B."/>
            <person name="Poorten T."/>
            <person name="Britton C."/>
            <person name="Davik J."/>
            <person name="Ashrafi H."/>
            <person name="Aiden E.L."/>
            <person name="Borodovsky M."/>
            <person name="Worthington M."/>
        </authorList>
    </citation>
    <scope>NUCLEOTIDE SEQUENCE [LARGE SCALE GENOMIC DNA]</scope>
    <source>
        <strain evidence="3">PI 553951</strain>
    </source>
</reference>
<dbReference type="CDD" id="cd06257">
    <property type="entry name" value="DnaJ"/>
    <property type="match status" value="1"/>
</dbReference>
<dbReference type="PROSITE" id="PS00636">
    <property type="entry name" value="DNAJ_1"/>
    <property type="match status" value="1"/>
</dbReference>